<dbReference type="AlphaFoldDB" id="A0AAD9QSI9"/>
<name>A0AAD9QSI9_ACRCE</name>
<feature type="region of interest" description="Disordered" evidence="1">
    <location>
        <begin position="53"/>
        <end position="77"/>
    </location>
</feature>
<sequence>VKQFSFSFSQGASLLPFGSANKNAQNIGVVDTERTRVLMFLASVPGSQSVTLEKKLKQAKAQPERKATKPAKRKDHQ</sequence>
<evidence type="ECO:0000256" key="1">
    <source>
        <dbReference type="SAM" id="MobiDB-lite"/>
    </source>
</evidence>
<dbReference type="EMBL" id="JARQWQ010000017">
    <property type="protein sequence ID" value="KAK2566316.1"/>
    <property type="molecule type" value="Genomic_DNA"/>
</dbReference>
<accession>A0AAD9QSI9</accession>
<feature type="non-terminal residue" evidence="2">
    <location>
        <position position="77"/>
    </location>
</feature>
<proteinExistence type="predicted"/>
<reference evidence="2" key="1">
    <citation type="journal article" date="2023" name="G3 (Bethesda)">
        <title>Whole genome assembly and annotation of the endangered Caribbean coral Acropora cervicornis.</title>
        <authorList>
            <person name="Selwyn J.D."/>
            <person name="Vollmer S.V."/>
        </authorList>
    </citation>
    <scope>NUCLEOTIDE SEQUENCE</scope>
    <source>
        <strain evidence="2">K2</strain>
    </source>
</reference>
<evidence type="ECO:0000313" key="2">
    <source>
        <dbReference type="EMBL" id="KAK2566316.1"/>
    </source>
</evidence>
<organism evidence="2 3">
    <name type="scientific">Acropora cervicornis</name>
    <name type="common">Staghorn coral</name>
    <dbReference type="NCBI Taxonomy" id="6130"/>
    <lineage>
        <taxon>Eukaryota</taxon>
        <taxon>Metazoa</taxon>
        <taxon>Cnidaria</taxon>
        <taxon>Anthozoa</taxon>
        <taxon>Hexacorallia</taxon>
        <taxon>Scleractinia</taxon>
        <taxon>Astrocoeniina</taxon>
        <taxon>Acroporidae</taxon>
        <taxon>Acropora</taxon>
    </lineage>
</organism>
<gene>
    <name evidence="2" type="ORF">P5673_009808</name>
</gene>
<evidence type="ECO:0000313" key="3">
    <source>
        <dbReference type="Proteomes" id="UP001249851"/>
    </source>
</evidence>
<keyword evidence="3" id="KW-1185">Reference proteome</keyword>
<feature type="compositionally biased region" description="Basic residues" evidence="1">
    <location>
        <begin position="68"/>
        <end position="77"/>
    </location>
</feature>
<dbReference type="Proteomes" id="UP001249851">
    <property type="component" value="Unassembled WGS sequence"/>
</dbReference>
<protein>
    <submittedName>
        <fullName evidence="2">Uncharacterized protein</fullName>
    </submittedName>
</protein>
<feature type="compositionally biased region" description="Basic and acidic residues" evidence="1">
    <location>
        <begin position="53"/>
        <end position="67"/>
    </location>
</feature>
<comment type="caution">
    <text evidence="2">The sequence shown here is derived from an EMBL/GenBank/DDBJ whole genome shotgun (WGS) entry which is preliminary data.</text>
</comment>
<reference evidence="2" key="2">
    <citation type="journal article" date="2023" name="Science">
        <title>Genomic signatures of disease resistance in endangered staghorn corals.</title>
        <authorList>
            <person name="Vollmer S.V."/>
            <person name="Selwyn J.D."/>
            <person name="Despard B.A."/>
            <person name="Roesel C.L."/>
        </authorList>
    </citation>
    <scope>NUCLEOTIDE SEQUENCE</scope>
    <source>
        <strain evidence="2">K2</strain>
    </source>
</reference>